<comment type="caution">
    <text evidence="10">The sequence shown here is derived from an EMBL/GenBank/DDBJ whole genome shotgun (WGS) entry which is preliminary data.</text>
</comment>
<dbReference type="CDD" id="cd09009">
    <property type="entry name" value="PNP-EcPNPII_like"/>
    <property type="match status" value="1"/>
</dbReference>
<dbReference type="GO" id="GO:0004731">
    <property type="term" value="F:purine-nucleoside phosphorylase activity"/>
    <property type="evidence" value="ECO:0007669"/>
    <property type="project" value="UniProtKB-EC"/>
</dbReference>
<dbReference type="UniPathway" id="UPA00606"/>
<keyword evidence="6 10" id="KW-0808">Transferase</keyword>
<dbReference type="Proteomes" id="UP000546970">
    <property type="component" value="Unassembled WGS sequence"/>
</dbReference>
<dbReference type="EC" id="2.4.2.1" evidence="4"/>
<organism evidence="10 11">
    <name type="scientific">Collinsella acetigenes</name>
    <dbReference type="NCBI Taxonomy" id="2713419"/>
    <lineage>
        <taxon>Bacteria</taxon>
        <taxon>Bacillati</taxon>
        <taxon>Actinomycetota</taxon>
        <taxon>Coriobacteriia</taxon>
        <taxon>Coriobacteriales</taxon>
        <taxon>Coriobacteriaceae</taxon>
        <taxon>Collinsella</taxon>
    </lineage>
</organism>
<protein>
    <recommendedName>
        <fullName evidence="4">purine-nucleoside phosphorylase</fullName>
        <ecNumber evidence="4">2.4.2.1</ecNumber>
    </recommendedName>
    <alternativeName>
        <fullName evidence="7">Inosine-guanosine phosphorylase</fullName>
    </alternativeName>
</protein>
<name>A0A7X9UDC6_9ACTN</name>
<dbReference type="PANTHER" id="PTHR11904:SF9">
    <property type="entry name" value="PURINE NUCLEOSIDE PHOSPHORYLASE-RELATED"/>
    <property type="match status" value="1"/>
</dbReference>
<dbReference type="InterPro" id="IPR035994">
    <property type="entry name" value="Nucleoside_phosphorylase_sf"/>
</dbReference>
<evidence type="ECO:0000313" key="10">
    <source>
        <dbReference type="EMBL" id="NMF56308.1"/>
    </source>
</evidence>
<evidence type="ECO:0000256" key="6">
    <source>
        <dbReference type="ARBA" id="ARBA00022679"/>
    </source>
</evidence>
<comment type="function">
    <text evidence="1">The purine nucleoside phosphorylases catalyze the phosphorolytic breakdown of the N-glycosidic bond in the beta-(deoxy)ribonucleoside molecules, with the formation of the corresponding free purine bases and pentose-1-phosphate. Cleaves guanosine, inosine, 2'-deoxyguanosine and 2'-deoxyinosine.</text>
</comment>
<dbReference type="InterPro" id="IPR000845">
    <property type="entry name" value="Nucleoside_phosphorylase_d"/>
</dbReference>
<keyword evidence="11" id="KW-1185">Reference proteome</keyword>
<evidence type="ECO:0000256" key="5">
    <source>
        <dbReference type="ARBA" id="ARBA00022676"/>
    </source>
</evidence>
<evidence type="ECO:0000256" key="8">
    <source>
        <dbReference type="ARBA" id="ARBA00048556"/>
    </source>
</evidence>
<dbReference type="GO" id="GO:0005737">
    <property type="term" value="C:cytoplasm"/>
    <property type="evidence" value="ECO:0007669"/>
    <property type="project" value="TreeGrafter"/>
</dbReference>
<dbReference type="InterPro" id="IPR011268">
    <property type="entry name" value="Purine_phosphorylase"/>
</dbReference>
<feature type="domain" description="Nucleoside phosphorylase" evidence="9">
    <location>
        <begin position="158"/>
        <end position="413"/>
    </location>
</feature>
<dbReference type="RefSeq" id="WP_169277869.1">
    <property type="nucleotide sequence ID" value="NZ_JABBCP010000007.1"/>
</dbReference>
<evidence type="ECO:0000256" key="2">
    <source>
        <dbReference type="ARBA" id="ARBA00005058"/>
    </source>
</evidence>
<sequence>MSLRVLISECLLGAPVRYDGGAKPSLAVKRLADCLRRRGGEGAVVPVCPEVLGGPACPRPPAERRGSRVVTAEGVDVTRAYADGARRSLDIARACGASLAILKSKSPSCGFDRIYDGTFSGQLRAGSGVTAALFEQEGHIVVADEKLVEYCEPSMEHPIALVLGSGLAPLADEVRVVRRIKYEDIDGFPTEAIPVEGHRYEVIIGTLEGVPVVVYPGRVHLYQGYSPLQVTSLVRHAHRLGCRDIILTCASGAVSAVASGAVSAVASGMVGLITDHINLTGQNPLATPQGVAAAEADTPFIPMAGAYSGYLAEFARAAARDAGLHLAEGVYAGLLGPTYETAAEVRMLNTLGADYVGCSTVCEAIMAKALDMEVLGVTLVTNKAGMIDNSHEDALKAAEKAAAATQSVLKGTISYLGGH</sequence>
<proteinExistence type="inferred from homology"/>
<evidence type="ECO:0000256" key="3">
    <source>
        <dbReference type="ARBA" id="ARBA00006751"/>
    </source>
</evidence>
<dbReference type="Pfam" id="PF01048">
    <property type="entry name" value="PNP_UDP_1"/>
    <property type="match status" value="1"/>
</dbReference>
<dbReference type="NCBIfam" id="NF006054">
    <property type="entry name" value="PRK08202.1"/>
    <property type="match status" value="1"/>
</dbReference>
<comment type="pathway">
    <text evidence="2">Purine metabolism; purine nucleoside salvage.</text>
</comment>
<dbReference type="AlphaFoldDB" id="A0A7X9UDC6"/>
<dbReference type="GO" id="GO:0009116">
    <property type="term" value="P:nucleoside metabolic process"/>
    <property type="evidence" value="ECO:0007669"/>
    <property type="project" value="InterPro"/>
</dbReference>
<accession>A0A7X9UDC6</accession>
<dbReference type="Gene3D" id="3.40.50.1580">
    <property type="entry name" value="Nucleoside phosphorylase domain"/>
    <property type="match status" value="1"/>
</dbReference>
<evidence type="ECO:0000313" key="11">
    <source>
        <dbReference type="Proteomes" id="UP000546970"/>
    </source>
</evidence>
<evidence type="ECO:0000256" key="7">
    <source>
        <dbReference type="ARBA" id="ARBA00031036"/>
    </source>
</evidence>
<dbReference type="SUPFAM" id="SSF53167">
    <property type="entry name" value="Purine and uridine phosphorylases"/>
    <property type="match status" value="1"/>
</dbReference>
<evidence type="ECO:0000256" key="4">
    <source>
        <dbReference type="ARBA" id="ARBA00011886"/>
    </source>
</evidence>
<comment type="similarity">
    <text evidence="3">Belongs to the PNP/MTAP phosphorylase family.</text>
</comment>
<evidence type="ECO:0000259" key="9">
    <source>
        <dbReference type="Pfam" id="PF01048"/>
    </source>
</evidence>
<evidence type="ECO:0000256" key="1">
    <source>
        <dbReference type="ARBA" id="ARBA00002678"/>
    </source>
</evidence>
<dbReference type="InterPro" id="IPR007553">
    <property type="entry name" value="2-thiour_desulf"/>
</dbReference>
<dbReference type="EMBL" id="JABBCP010000007">
    <property type="protein sequence ID" value="NMF56308.1"/>
    <property type="molecule type" value="Genomic_DNA"/>
</dbReference>
<dbReference type="Pfam" id="PF04463">
    <property type="entry name" value="2-thiour_desulf"/>
    <property type="match status" value="1"/>
</dbReference>
<dbReference type="NCBIfam" id="TIGR01697">
    <property type="entry name" value="PNPH-PUNA-XAPA"/>
    <property type="match status" value="1"/>
</dbReference>
<gene>
    <name evidence="10" type="ORF">HF320_08235</name>
</gene>
<comment type="catalytic activity">
    <reaction evidence="8">
        <text>a purine 2'-deoxy-D-ribonucleoside + phosphate = a purine nucleobase + 2-deoxy-alpha-D-ribose 1-phosphate</text>
        <dbReference type="Rhea" id="RHEA:36431"/>
        <dbReference type="ChEBI" id="CHEBI:26386"/>
        <dbReference type="ChEBI" id="CHEBI:43474"/>
        <dbReference type="ChEBI" id="CHEBI:57259"/>
        <dbReference type="ChEBI" id="CHEBI:142361"/>
        <dbReference type="EC" id="2.4.2.1"/>
    </reaction>
</comment>
<dbReference type="PANTHER" id="PTHR11904">
    <property type="entry name" value="METHYLTHIOADENOSINE/PURINE NUCLEOSIDE PHOSPHORYLASE"/>
    <property type="match status" value="1"/>
</dbReference>
<keyword evidence="5 10" id="KW-0328">Glycosyltransferase</keyword>
<reference evidence="10 11" key="1">
    <citation type="submission" date="2020-04" db="EMBL/GenBank/DDBJ databases">
        <title>Collinsella sp. KGMB02528 nov., an anaerobic actinobacterium isolated from human feces.</title>
        <authorList>
            <person name="Han K.-I."/>
            <person name="Eom M.K."/>
            <person name="Kim J.-S."/>
            <person name="Lee K.C."/>
            <person name="Suh M.K."/>
            <person name="Park S.-H."/>
            <person name="Lee J.H."/>
            <person name="Kang S.W."/>
            <person name="Park J.-E."/>
            <person name="Oh B.S."/>
            <person name="Yu S.Y."/>
            <person name="Choi S.-H."/>
            <person name="Lee D.H."/>
            <person name="Yoon H."/>
            <person name="Kim B.-Y."/>
            <person name="Lee J.H."/>
            <person name="Lee J.-S."/>
        </authorList>
    </citation>
    <scope>NUCLEOTIDE SEQUENCE [LARGE SCALE GENOMIC DNA]</scope>
    <source>
        <strain evidence="10 11">KGMB02528</strain>
    </source>
</reference>